<dbReference type="EMBL" id="CP001650">
    <property type="protein sequence ID" value="ADF52294.1"/>
    <property type="molecule type" value="Genomic_DNA"/>
</dbReference>
<sequence length="34" mass="3991">MADSSKSQYLDEIYFFNLIKFNGTFSVQVVKNKK</sequence>
<accession>D5B9Z6</accession>
<evidence type="ECO:0000313" key="2">
    <source>
        <dbReference type="Proteomes" id="UP000001654"/>
    </source>
</evidence>
<dbReference type="KEGG" id="zpr:ZPR_1969"/>
<protein>
    <submittedName>
        <fullName evidence="1">Uncharacterized protein</fullName>
    </submittedName>
</protein>
<name>D5B9Z6_ZUNPS</name>
<dbReference type="HOGENOM" id="CLU_3376874_0_0_10"/>
<keyword evidence="2" id="KW-1185">Reference proteome</keyword>
<dbReference type="Proteomes" id="UP000001654">
    <property type="component" value="Chromosome"/>
</dbReference>
<dbReference type="STRING" id="655815.ZPR_1969"/>
<dbReference type="AlphaFoldDB" id="D5B9Z6"/>
<gene>
    <name evidence="1" type="ordered locus">ZPR_1969</name>
</gene>
<proteinExistence type="predicted"/>
<organism evidence="1 2">
    <name type="scientific">Zunongwangia profunda (strain DSM 18752 / CCTCC AB 206139 / SM-A87)</name>
    <name type="common">Wangia profunda</name>
    <dbReference type="NCBI Taxonomy" id="655815"/>
    <lineage>
        <taxon>Bacteria</taxon>
        <taxon>Pseudomonadati</taxon>
        <taxon>Bacteroidota</taxon>
        <taxon>Flavobacteriia</taxon>
        <taxon>Flavobacteriales</taxon>
        <taxon>Flavobacteriaceae</taxon>
        <taxon>Zunongwangia</taxon>
    </lineage>
</organism>
<evidence type="ECO:0000313" key="1">
    <source>
        <dbReference type="EMBL" id="ADF52294.1"/>
    </source>
</evidence>
<reference evidence="1 2" key="1">
    <citation type="journal article" date="2010" name="BMC Genomics">
        <title>The complete genome of Zunongwangia profunda SM-A87 reveals its adaptation to the deep-sea environment and ecological role in sedimentary organic nitrogen degradation.</title>
        <authorList>
            <person name="Qin Q.L."/>
            <person name="Zhang X.Y."/>
            <person name="Wang X.M."/>
            <person name="Liu G.M."/>
            <person name="Chen X.L."/>
            <person name="Xie B.B."/>
            <person name="Dang H.Y."/>
            <person name="Zhou B.C."/>
            <person name="Yu J."/>
            <person name="Zhang Y.Z."/>
        </authorList>
    </citation>
    <scope>NUCLEOTIDE SEQUENCE [LARGE SCALE GENOMIC DNA]</scope>
    <source>
        <strain evidence="2">DSM 18752 / CCTCC AB 206139 / SM-A87</strain>
    </source>
</reference>